<gene>
    <name evidence="2" type="ORF">A176_000217</name>
</gene>
<dbReference type="STRING" id="1297742.A176_000217"/>
<feature type="transmembrane region" description="Helical" evidence="1">
    <location>
        <begin position="6"/>
        <end position="30"/>
    </location>
</feature>
<sequence>MDVTEGIVMSFITAMVVGVPLFGLTLRFCLKPLVEAFIRLKEVPQGGGVDVQLLRERVAYLERVMEAHGLIEDRVPLALRTGSPERLPAVSAVKDRERV</sequence>
<dbReference type="RefSeq" id="WP_002633343.1">
    <property type="nucleotide sequence ID" value="NZ_CP012109.1"/>
</dbReference>
<keyword evidence="3" id="KW-1185">Reference proteome</keyword>
<evidence type="ECO:0000313" key="3">
    <source>
        <dbReference type="Proteomes" id="UP000009026"/>
    </source>
</evidence>
<keyword evidence="1" id="KW-1133">Transmembrane helix</keyword>
<reference evidence="2 3" key="1">
    <citation type="journal article" date="2016" name="PLoS ONE">
        <title>Complete Genome Sequence and Comparative Genomics of a Novel Myxobacterium Myxococcus hansupus.</title>
        <authorList>
            <person name="Sharma G."/>
            <person name="Narwani T."/>
            <person name="Subramanian S."/>
        </authorList>
    </citation>
    <scope>NUCLEOTIDE SEQUENCE [LARGE SCALE GENOMIC DNA]</scope>
    <source>
        <strain evidence="3">mixupus</strain>
    </source>
</reference>
<dbReference type="OrthoDB" id="5516185at2"/>
<dbReference type="KEGG" id="mym:A176_000217"/>
<name>A0A0H4WPP2_9BACT</name>
<accession>A0A0H4WPP2</accession>
<dbReference type="eggNOG" id="ENOG50316YI">
    <property type="taxonomic scope" value="Bacteria"/>
</dbReference>
<dbReference type="Proteomes" id="UP000009026">
    <property type="component" value="Chromosome"/>
</dbReference>
<evidence type="ECO:0000313" key="2">
    <source>
        <dbReference type="EMBL" id="AKQ63305.1"/>
    </source>
</evidence>
<proteinExistence type="predicted"/>
<protein>
    <submittedName>
        <fullName evidence="2">Uncharacterized protein</fullName>
    </submittedName>
</protein>
<evidence type="ECO:0000256" key="1">
    <source>
        <dbReference type="SAM" id="Phobius"/>
    </source>
</evidence>
<dbReference type="PATRIC" id="fig|1297742.4.peg.225"/>
<keyword evidence="1" id="KW-0472">Membrane</keyword>
<keyword evidence="1" id="KW-0812">Transmembrane</keyword>
<dbReference type="AlphaFoldDB" id="A0A0H4WPP2"/>
<organism evidence="2 3">
    <name type="scientific">Pseudomyxococcus hansupus</name>
    <dbReference type="NCBI Taxonomy" id="1297742"/>
    <lineage>
        <taxon>Bacteria</taxon>
        <taxon>Pseudomonadati</taxon>
        <taxon>Myxococcota</taxon>
        <taxon>Myxococcia</taxon>
        <taxon>Myxococcales</taxon>
        <taxon>Cystobacterineae</taxon>
        <taxon>Myxococcaceae</taxon>
        <taxon>Pseudomyxococcus</taxon>
    </lineage>
</organism>
<dbReference type="EMBL" id="CP012109">
    <property type="protein sequence ID" value="AKQ63305.1"/>
    <property type="molecule type" value="Genomic_DNA"/>
</dbReference>